<dbReference type="Gene3D" id="3.30.70.80">
    <property type="entry name" value="Peptidase S8 propeptide/proteinase inhibitor I9"/>
    <property type="match status" value="1"/>
</dbReference>
<feature type="active site" description="Charge relay system" evidence="5">
    <location>
        <position position="340"/>
    </location>
</feature>
<dbReference type="PANTHER" id="PTHR43806:SF11">
    <property type="entry name" value="CEREVISIN-RELATED"/>
    <property type="match status" value="1"/>
</dbReference>
<dbReference type="CDD" id="cd04077">
    <property type="entry name" value="Peptidases_S8_PCSK9_ProteinaseK_like"/>
    <property type="match status" value="1"/>
</dbReference>
<evidence type="ECO:0000256" key="2">
    <source>
        <dbReference type="ARBA" id="ARBA00022670"/>
    </source>
</evidence>
<proteinExistence type="inferred from homology"/>
<evidence type="ECO:0000256" key="5">
    <source>
        <dbReference type="PROSITE-ProRule" id="PRU01240"/>
    </source>
</evidence>
<dbReference type="RefSeq" id="WP_211354660.1">
    <property type="nucleotide sequence ID" value="NZ_BAABIJ010000003.1"/>
</dbReference>
<dbReference type="InterPro" id="IPR022398">
    <property type="entry name" value="Peptidase_S8_His-AS"/>
</dbReference>
<dbReference type="InterPro" id="IPR010259">
    <property type="entry name" value="S8pro/Inhibitor_I9"/>
</dbReference>
<feature type="active site" description="Charge relay system" evidence="5">
    <location>
        <position position="156"/>
    </location>
</feature>
<keyword evidence="7" id="KW-0732">Signal</keyword>
<dbReference type="PROSITE" id="PS00138">
    <property type="entry name" value="SUBTILASE_SER"/>
    <property type="match status" value="1"/>
</dbReference>
<evidence type="ECO:0000259" key="9">
    <source>
        <dbReference type="Pfam" id="PF05922"/>
    </source>
</evidence>
<dbReference type="PRINTS" id="PR00723">
    <property type="entry name" value="SUBTILISIN"/>
</dbReference>
<evidence type="ECO:0000313" key="11">
    <source>
        <dbReference type="Proteomes" id="UP000321617"/>
    </source>
</evidence>
<dbReference type="Gene3D" id="3.40.50.200">
    <property type="entry name" value="Peptidase S8/S53 domain"/>
    <property type="match status" value="1"/>
</dbReference>
<dbReference type="EMBL" id="VLLL01000007">
    <property type="protein sequence ID" value="TWJ10836.1"/>
    <property type="molecule type" value="Genomic_DNA"/>
</dbReference>
<dbReference type="PROSITE" id="PS51892">
    <property type="entry name" value="SUBTILASE"/>
    <property type="match status" value="1"/>
</dbReference>
<evidence type="ECO:0000256" key="7">
    <source>
        <dbReference type="SAM" id="SignalP"/>
    </source>
</evidence>
<reference evidence="10 11" key="1">
    <citation type="journal article" date="2013" name="Stand. Genomic Sci.">
        <title>Genomic Encyclopedia of Type Strains, Phase I: The one thousand microbial genomes (KMG-I) project.</title>
        <authorList>
            <person name="Kyrpides N.C."/>
            <person name="Woyke T."/>
            <person name="Eisen J.A."/>
            <person name="Garrity G."/>
            <person name="Lilburn T.G."/>
            <person name="Beck B.J."/>
            <person name="Whitman W.B."/>
            <person name="Hugenholtz P."/>
            <person name="Klenk H.P."/>
        </authorList>
    </citation>
    <scope>NUCLEOTIDE SEQUENCE [LARGE SCALE GENOMIC DNA]</scope>
    <source>
        <strain evidence="10 11">DSM 45044</strain>
    </source>
</reference>
<comment type="caution">
    <text evidence="10">The sequence shown here is derived from an EMBL/GenBank/DDBJ whole genome shotgun (WGS) entry which is preliminary data.</text>
</comment>
<dbReference type="InterPro" id="IPR050131">
    <property type="entry name" value="Peptidase_S8_subtilisin-like"/>
</dbReference>
<dbReference type="GO" id="GO:0005615">
    <property type="term" value="C:extracellular space"/>
    <property type="evidence" value="ECO:0007669"/>
    <property type="project" value="TreeGrafter"/>
</dbReference>
<sequence length="397" mass="39160">MRINKTGRMVALGAAGSVAIASAILAAAPAHAEGTVIGAENPDAIAGEYIVVLNDGVSASAKTAAGIASEYDGKVRQTFDTINGFSANLSEDEARALAADPSVAYVQQNAVMTIAATQDSPPSWGLDRVDQDTATGDAAYTYPDSAGSGVTAYVIDTGVAMDHPDFGGRATSGVDTVDGDEDATDCQGHGTHVAGTIGGEAHGLAKSVDIVGVRVLDCNGSGSYEGVIAGIEWVTENHTAPAVANMSLGGPQDQAVNDAVEASVAAGVTYAVAAGNDSGADACGSSPASAPSAITVAASDDTDALASFSNIGTCVDIIAPGVDITSTWLDGGTDTISGTSMASPHVAGAAALYLGENTSATPADVSAALVDNALSDVVPDPGTGTPNKLLNIGFLNA</sequence>
<dbReference type="InterPro" id="IPR034193">
    <property type="entry name" value="PCSK9_ProteinaseK-like"/>
</dbReference>
<dbReference type="Pfam" id="PF00082">
    <property type="entry name" value="Peptidase_S8"/>
    <property type="match status" value="1"/>
</dbReference>
<evidence type="ECO:0000256" key="6">
    <source>
        <dbReference type="RuleBase" id="RU003355"/>
    </source>
</evidence>
<dbReference type="Pfam" id="PF05922">
    <property type="entry name" value="Inhibitor_I9"/>
    <property type="match status" value="1"/>
</dbReference>
<keyword evidence="4 5" id="KW-0720">Serine protease</keyword>
<dbReference type="InterPro" id="IPR023827">
    <property type="entry name" value="Peptidase_S8_Asp-AS"/>
</dbReference>
<feature type="signal peptide" evidence="7">
    <location>
        <begin position="1"/>
        <end position="32"/>
    </location>
</feature>
<feature type="domain" description="Inhibitor I9" evidence="9">
    <location>
        <begin position="49"/>
        <end position="114"/>
    </location>
</feature>
<name>A0A562UZ00_9ACTN</name>
<dbReference type="SUPFAM" id="SSF54897">
    <property type="entry name" value="Protease propeptides/inhibitors"/>
    <property type="match status" value="1"/>
</dbReference>
<keyword evidence="11" id="KW-1185">Reference proteome</keyword>
<feature type="domain" description="Peptidase S8/S53" evidence="8">
    <location>
        <begin position="147"/>
        <end position="374"/>
    </location>
</feature>
<dbReference type="InterPro" id="IPR023828">
    <property type="entry name" value="Peptidase_S8_Ser-AS"/>
</dbReference>
<dbReference type="InterPro" id="IPR036852">
    <property type="entry name" value="Peptidase_S8/S53_dom_sf"/>
</dbReference>
<dbReference type="Proteomes" id="UP000321617">
    <property type="component" value="Unassembled WGS sequence"/>
</dbReference>
<evidence type="ECO:0000256" key="4">
    <source>
        <dbReference type="ARBA" id="ARBA00022825"/>
    </source>
</evidence>
<keyword evidence="2 5" id="KW-0645">Protease</keyword>
<dbReference type="InterPro" id="IPR037045">
    <property type="entry name" value="S8pro/Inhibitor_I9_sf"/>
</dbReference>
<dbReference type="GO" id="GO:0006508">
    <property type="term" value="P:proteolysis"/>
    <property type="evidence" value="ECO:0007669"/>
    <property type="project" value="UniProtKB-KW"/>
</dbReference>
<dbReference type="PROSITE" id="PS00136">
    <property type="entry name" value="SUBTILASE_ASP"/>
    <property type="match status" value="1"/>
</dbReference>
<protein>
    <submittedName>
        <fullName evidence="10">Peptidase inhibitor I9</fullName>
    </submittedName>
</protein>
<dbReference type="InterPro" id="IPR000209">
    <property type="entry name" value="Peptidase_S8/S53_dom"/>
</dbReference>
<evidence type="ECO:0000256" key="3">
    <source>
        <dbReference type="ARBA" id="ARBA00022801"/>
    </source>
</evidence>
<dbReference type="PROSITE" id="PS00137">
    <property type="entry name" value="SUBTILASE_HIS"/>
    <property type="match status" value="1"/>
</dbReference>
<keyword evidence="3 5" id="KW-0378">Hydrolase</keyword>
<feature type="active site" description="Charge relay system" evidence="5">
    <location>
        <position position="189"/>
    </location>
</feature>
<evidence type="ECO:0000259" key="8">
    <source>
        <dbReference type="Pfam" id="PF00082"/>
    </source>
</evidence>
<accession>A0A562UZ00</accession>
<gene>
    <name evidence="10" type="ORF">LX16_4260</name>
</gene>
<dbReference type="SUPFAM" id="SSF52743">
    <property type="entry name" value="Subtilisin-like"/>
    <property type="match status" value="1"/>
</dbReference>
<dbReference type="FunFam" id="3.40.50.200:FF:000014">
    <property type="entry name" value="Proteinase K"/>
    <property type="match status" value="1"/>
</dbReference>
<dbReference type="InterPro" id="IPR015500">
    <property type="entry name" value="Peptidase_S8_subtilisin-rel"/>
</dbReference>
<comment type="similarity">
    <text evidence="1 5 6">Belongs to the peptidase S8 family.</text>
</comment>
<dbReference type="AlphaFoldDB" id="A0A562UZ00"/>
<evidence type="ECO:0000256" key="1">
    <source>
        <dbReference type="ARBA" id="ARBA00011073"/>
    </source>
</evidence>
<organism evidence="10 11">
    <name type="scientific">Stackebrandtia albiflava</name>
    <dbReference type="NCBI Taxonomy" id="406432"/>
    <lineage>
        <taxon>Bacteria</taxon>
        <taxon>Bacillati</taxon>
        <taxon>Actinomycetota</taxon>
        <taxon>Actinomycetes</taxon>
        <taxon>Glycomycetales</taxon>
        <taxon>Glycomycetaceae</taxon>
        <taxon>Stackebrandtia</taxon>
    </lineage>
</organism>
<feature type="chain" id="PRO_5021877223" evidence="7">
    <location>
        <begin position="33"/>
        <end position="397"/>
    </location>
</feature>
<evidence type="ECO:0000313" key="10">
    <source>
        <dbReference type="EMBL" id="TWJ10836.1"/>
    </source>
</evidence>
<dbReference type="PANTHER" id="PTHR43806">
    <property type="entry name" value="PEPTIDASE S8"/>
    <property type="match status" value="1"/>
</dbReference>
<dbReference type="GO" id="GO:0004252">
    <property type="term" value="F:serine-type endopeptidase activity"/>
    <property type="evidence" value="ECO:0007669"/>
    <property type="project" value="UniProtKB-UniRule"/>
</dbReference>